<accession>A0A915BQD4</accession>
<dbReference type="WBParaSite" id="PgR051X_g075_t01">
    <property type="protein sequence ID" value="PgR051X_g075_t01"/>
    <property type="gene ID" value="PgR051X_g075"/>
</dbReference>
<dbReference type="AlphaFoldDB" id="A0A915BQD4"/>
<protein>
    <submittedName>
        <fullName evidence="3">Uncharacterized protein</fullName>
    </submittedName>
</protein>
<feature type="transmembrane region" description="Helical" evidence="1">
    <location>
        <begin position="44"/>
        <end position="64"/>
    </location>
</feature>
<reference evidence="3" key="1">
    <citation type="submission" date="2022-11" db="UniProtKB">
        <authorList>
            <consortium name="WormBaseParasite"/>
        </authorList>
    </citation>
    <scope>IDENTIFICATION</scope>
</reference>
<keyword evidence="2" id="KW-1185">Reference proteome</keyword>
<name>A0A915BQD4_PARUN</name>
<sequence length="92" mass="10126">MRRVKHLQFKVDLACAHPYDSTGFLHGGGESRGARASELTRSMAASLMESMFLAFGWLLLAILVDANEITELRMPGAEPILDLITNHLIMGL</sequence>
<evidence type="ECO:0000313" key="3">
    <source>
        <dbReference type="WBParaSite" id="PgR051X_g075_t01"/>
    </source>
</evidence>
<keyword evidence="1" id="KW-1133">Transmembrane helix</keyword>
<evidence type="ECO:0000256" key="1">
    <source>
        <dbReference type="SAM" id="Phobius"/>
    </source>
</evidence>
<keyword evidence="1" id="KW-0472">Membrane</keyword>
<evidence type="ECO:0000313" key="2">
    <source>
        <dbReference type="Proteomes" id="UP000887569"/>
    </source>
</evidence>
<organism evidence="2 3">
    <name type="scientific">Parascaris univalens</name>
    <name type="common">Nematode worm</name>
    <dbReference type="NCBI Taxonomy" id="6257"/>
    <lineage>
        <taxon>Eukaryota</taxon>
        <taxon>Metazoa</taxon>
        <taxon>Ecdysozoa</taxon>
        <taxon>Nematoda</taxon>
        <taxon>Chromadorea</taxon>
        <taxon>Rhabditida</taxon>
        <taxon>Spirurina</taxon>
        <taxon>Ascaridomorpha</taxon>
        <taxon>Ascaridoidea</taxon>
        <taxon>Ascarididae</taxon>
        <taxon>Parascaris</taxon>
    </lineage>
</organism>
<proteinExistence type="predicted"/>
<keyword evidence="1" id="KW-0812">Transmembrane</keyword>
<dbReference type="Proteomes" id="UP000887569">
    <property type="component" value="Unplaced"/>
</dbReference>